<keyword evidence="1" id="KW-0472">Membrane</keyword>
<comment type="caution">
    <text evidence="2">The sequence shown here is derived from an EMBL/GenBank/DDBJ whole genome shotgun (WGS) entry which is preliminary data.</text>
</comment>
<dbReference type="Gene3D" id="2.130.10.10">
    <property type="entry name" value="YVTN repeat-like/Quinoprotein amine dehydrogenase"/>
    <property type="match status" value="1"/>
</dbReference>
<organism evidence="2 3">
    <name type="scientific">Longispora fulva</name>
    <dbReference type="NCBI Taxonomy" id="619741"/>
    <lineage>
        <taxon>Bacteria</taxon>
        <taxon>Bacillati</taxon>
        <taxon>Actinomycetota</taxon>
        <taxon>Actinomycetes</taxon>
        <taxon>Micromonosporales</taxon>
        <taxon>Micromonosporaceae</taxon>
        <taxon>Longispora</taxon>
    </lineage>
</organism>
<dbReference type="Proteomes" id="UP000622552">
    <property type="component" value="Unassembled WGS sequence"/>
</dbReference>
<accession>A0A8J7KPY8</accession>
<dbReference type="RefSeq" id="WP_197003764.1">
    <property type="nucleotide sequence ID" value="NZ_BONS01000016.1"/>
</dbReference>
<sequence>MSDDLKALFGALRADADELRLPAPSAARRIGTRRRRVRLGAGLATVILLVAGVTVGASWWGRTPADPVGFARLRPVGVPVAESGVGAGGAVKARTVDGRTMFVWPDKSGELRLTVVDLATGTAARPTSSLGRYSFVSGMWTVAGVLVLTVRGGSDARSSEMLVVDPATGTTLWHRAIQPTAERSEFFLAGLVVNSVATQRTELLDWRTGATRWSVPTTGLQNVLSVRSVAGLGVSTDHRLLLVGQDHVLRVYDVRDGSLLLTGPTVDGSVQAYDGKAYVLGLGPDGVSGRLSVFDLDDPGRGLRLLYTARTEVTSVANCAPGLVCALEQAVVEPSGAAVDSAVVAVDLNGGGERWRYRLTIPFGVLGMAGDRVLAPGVVLDPGGRKLVGPPAEHLSLTGPTVDGGLLAYSVPASGPATRSVDLDVYGVLLADGKVTTLGTVTVLPNSCSADQRFLACATDRGFEVWQYRT</sequence>
<keyword evidence="3" id="KW-1185">Reference proteome</keyword>
<proteinExistence type="predicted"/>
<keyword evidence="1" id="KW-0812">Transmembrane</keyword>
<keyword evidence="1" id="KW-1133">Transmembrane helix</keyword>
<dbReference type="InterPro" id="IPR015943">
    <property type="entry name" value="WD40/YVTN_repeat-like_dom_sf"/>
</dbReference>
<name>A0A8J7KPY8_9ACTN</name>
<evidence type="ECO:0000313" key="3">
    <source>
        <dbReference type="Proteomes" id="UP000622552"/>
    </source>
</evidence>
<dbReference type="AlphaFoldDB" id="A0A8J7KPY8"/>
<dbReference type="EMBL" id="JADOUF010000001">
    <property type="protein sequence ID" value="MBG6136842.1"/>
    <property type="molecule type" value="Genomic_DNA"/>
</dbReference>
<evidence type="ECO:0000256" key="1">
    <source>
        <dbReference type="SAM" id="Phobius"/>
    </source>
</evidence>
<evidence type="ECO:0000313" key="2">
    <source>
        <dbReference type="EMBL" id="MBG6136842.1"/>
    </source>
</evidence>
<reference evidence="2" key="1">
    <citation type="submission" date="2020-11" db="EMBL/GenBank/DDBJ databases">
        <title>Sequencing the genomes of 1000 actinobacteria strains.</title>
        <authorList>
            <person name="Klenk H.-P."/>
        </authorList>
    </citation>
    <scope>NUCLEOTIDE SEQUENCE</scope>
    <source>
        <strain evidence="2">DSM 45356</strain>
    </source>
</reference>
<dbReference type="SUPFAM" id="SSF50969">
    <property type="entry name" value="YVTN repeat-like/Quinoprotein amine dehydrogenase"/>
    <property type="match status" value="1"/>
</dbReference>
<gene>
    <name evidence="2" type="ORF">IW245_003036</name>
</gene>
<dbReference type="InterPro" id="IPR011044">
    <property type="entry name" value="Quino_amine_DH_bsu"/>
</dbReference>
<evidence type="ECO:0008006" key="4">
    <source>
        <dbReference type="Google" id="ProtNLM"/>
    </source>
</evidence>
<protein>
    <recommendedName>
        <fullName evidence="4">Outer membrane protein assembly factor BamB</fullName>
    </recommendedName>
</protein>
<feature type="transmembrane region" description="Helical" evidence="1">
    <location>
        <begin position="39"/>
        <end position="60"/>
    </location>
</feature>